<dbReference type="InterPro" id="IPR032585">
    <property type="entry name" value="DUF4912"/>
</dbReference>
<dbReference type="InterPro" id="IPR011112">
    <property type="entry name" value="Rho-like_N"/>
</dbReference>
<dbReference type="Pfam" id="PF16258">
    <property type="entry name" value="DUF4912"/>
    <property type="match status" value="1"/>
</dbReference>
<evidence type="ECO:0000313" key="3">
    <source>
        <dbReference type="EMBL" id="MRG95242.1"/>
    </source>
</evidence>
<sequence length="537" mass="57353">MRPAGRARARPSFRAVLAAEGEHVGWGHAESLKRRRGVSLCFRRLSQADAPDERARRRRPASDALVAPSFVLGSREMERHELEGLTREELIALAEELGVARPRSLTVPELVDEIVTRTARSERDRARSRGWMGRARDLLAGVIERGLHLPDVVSSVRSTPAPAKGWPTAPPPLATVTLAEIYAAQGFVDKAIGVLDEVLAREPEHTEARVLRQRLTTGEVHEDAVTTPIEAEAEAQTQAEAEAQTQAEAEAQTQAEAEAIEEAEAEPVAPVAIAKALVEAEAEAIAEAAAEAELEAWSAPEADAIDELPLPERYDVDEVVAIAVDPATIYLYWEVRPVSLARARARHAGGALVVRMVQVTPSWDGPILEQRDLHIDALFGDAYLRNLRPGSNVRVSIGWLAHGAFEPFAIGAEVMTSRSEPTTSVSLRVARWSPERSTSGPVGAAGEEPTRAHVAGPAPAEIEAMLGPILAGPSAGAPTTGGAGRFEAIGERVPTLDFGDRGAPAGATRPGAQARGGSSEWPRGGASEQVRPGTRER</sequence>
<protein>
    <submittedName>
        <fullName evidence="3">DUF4912 domain-containing protein</fullName>
    </submittedName>
</protein>
<reference evidence="3 4" key="1">
    <citation type="submission" date="2019-10" db="EMBL/GenBank/DDBJ databases">
        <title>A soil myxobacterium in the family Polyangiaceae.</title>
        <authorList>
            <person name="Li Y."/>
            <person name="Wang J."/>
        </authorList>
    </citation>
    <scope>NUCLEOTIDE SEQUENCE [LARGE SCALE GENOMIC DNA]</scope>
    <source>
        <strain evidence="3 4">DSM 14734</strain>
    </source>
</reference>
<feature type="compositionally biased region" description="Low complexity" evidence="1">
    <location>
        <begin position="501"/>
        <end position="517"/>
    </location>
</feature>
<dbReference type="EMBL" id="WJIE01000007">
    <property type="protein sequence ID" value="MRG95242.1"/>
    <property type="molecule type" value="Genomic_DNA"/>
</dbReference>
<feature type="region of interest" description="Disordered" evidence="1">
    <location>
        <begin position="233"/>
        <end position="264"/>
    </location>
</feature>
<evidence type="ECO:0000313" key="4">
    <source>
        <dbReference type="Proteomes" id="UP000440224"/>
    </source>
</evidence>
<evidence type="ECO:0000259" key="2">
    <source>
        <dbReference type="SMART" id="SM00959"/>
    </source>
</evidence>
<keyword evidence="4" id="KW-1185">Reference proteome</keyword>
<accession>A0A6N7PST0</accession>
<proteinExistence type="predicted"/>
<feature type="compositionally biased region" description="Low complexity" evidence="1">
    <location>
        <begin position="233"/>
        <end position="257"/>
    </location>
</feature>
<dbReference type="GO" id="GO:0006353">
    <property type="term" value="P:DNA-templated transcription termination"/>
    <property type="evidence" value="ECO:0007669"/>
    <property type="project" value="InterPro"/>
</dbReference>
<dbReference type="Proteomes" id="UP000440224">
    <property type="component" value="Unassembled WGS sequence"/>
</dbReference>
<feature type="domain" description="Rho termination factor-like N-terminal" evidence="2">
    <location>
        <begin position="81"/>
        <end position="123"/>
    </location>
</feature>
<dbReference type="OrthoDB" id="95165at2"/>
<name>A0A6N7PST0_9BACT</name>
<evidence type="ECO:0000256" key="1">
    <source>
        <dbReference type="SAM" id="MobiDB-lite"/>
    </source>
</evidence>
<comment type="caution">
    <text evidence="3">The sequence shown here is derived from an EMBL/GenBank/DDBJ whole genome shotgun (WGS) entry which is preliminary data.</text>
</comment>
<feature type="region of interest" description="Disordered" evidence="1">
    <location>
        <begin position="492"/>
        <end position="537"/>
    </location>
</feature>
<dbReference type="AlphaFoldDB" id="A0A6N7PST0"/>
<dbReference type="SMART" id="SM00959">
    <property type="entry name" value="Rho_N"/>
    <property type="match status" value="1"/>
</dbReference>
<gene>
    <name evidence="3" type="ORF">GF068_25475</name>
</gene>
<organism evidence="3 4">
    <name type="scientific">Polyangium spumosum</name>
    <dbReference type="NCBI Taxonomy" id="889282"/>
    <lineage>
        <taxon>Bacteria</taxon>
        <taxon>Pseudomonadati</taxon>
        <taxon>Myxococcota</taxon>
        <taxon>Polyangia</taxon>
        <taxon>Polyangiales</taxon>
        <taxon>Polyangiaceae</taxon>
        <taxon>Polyangium</taxon>
    </lineage>
</organism>